<proteinExistence type="predicted"/>
<gene>
    <name evidence="1" type="ORF">A3J59_04665</name>
</gene>
<dbReference type="STRING" id="1797542.A3J59_04665"/>
<organism evidence="1 2">
    <name type="scientific">Candidatus Buchananbacteria bacterium RIFCSPHIGHO2_02_FULL_56_16</name>
    <dbReference type="NCBI Taxonomy" id="1797542"/>
    <lineage>
        <taxon>Bacteria</taxon>
        <taxon>Candidatus Buchananiibacteriota</taxon>
    </lineage>
</organism>
<comment type="caution">
    <text evidence="1">The sequence shown here is derived from an EMBL/GenBank/DDBJ whole genome shotgun (WGS) entry which is preliminary data.</text>
</comment>
<accession>A0A1G1YCZ1</accession>
<protein>
    <recommendedName>
        <fullName evidence="3">SprT-like domain-containing protein</fullName>
    </recommendedName>
</protein>
<dbReference type="Proteomes" id="UP000177310">
    <property type="component" value="Unassembled WGS sequence"/>
</dbReference>
<evidence type="ECO:0000313" key="2">
    <source>
        <dbReference type="Proteomes" id="UP000177310"/>
    </source>
</evidence>
<name>A0A1G1YCZ1_9BACT</name>
<evidence type="ECO:0008006" key="3">
    <source>
        <dbReference type="Google" id="ProtNLM"/>
    </source>
</evidence>
<dbReference type="AlphaFoldDB" id="A0A1G1YCZ1"/>
<reference evidence="1 2" key="1">
    <citation type="journal article" date="2016" name="Nat. Commun.">
        <title>Thousands of microbial genomes shed light on interconnected biogeochemical processes in an aquifer system.</title>
        <authorList>
            <person name="Anantharaman K."/>
            <person name="Brown C.T."/>
            <person name="Hug L.A."/>
            <person name="Sharon I."/>
            <person name="Castelle C.J."/>
            <person name="Probst A.J."/>
            <person name="Thomas B.C."/>
            <person name="Singh A."/>
            <person name="Wilkins M.J."/>
            <person name="Karaoz U."/>
            <person name="Brodie E.L."/>
            <person name="Williams K.H."/>
            <person name="Hubbard S.S."/>
            <person name="Banfield J.F."/>
        </authorList>
    </citation>
    <scope>NUCLEOTIDE SEQUENCE [LARGE SCALE GENOMIC DNA]</scope>
</reference>
<sequence>MVSSAKNYQRSNRITAVKLPLGDTAISHARNLLTLKDLGQRQTLGQSLLDELCDAAAIDIVNVKVSDTQQYHRRRGGRVVFKQYGYYRPRSRYIYIQNRTAVRGQVLAAKTFLDTLLHEWLHHYDTLKLGLNSIHTAGFYHRLKHLKMKLGIS</sequence>
<dbReference type="EMBL" id="MHIL01000033">
    <property type="protein sequence ID" value="OGY50225.1"/>
    <property type="molecule type" value="Genomic_DNA"/>
</dbReference>
<evidence type="ECO:0000313" key="1">
    <source>
        <dbReference type="EMBL" id="OGY50225.1"/>
    </source>
</evidence>